<dbReference type="InterPro" id="IPR036812">
    <property type="entry name" value="NAD(P)_OxRdtase_dom_sf"/>
</dbReference>
<sequence length="349" mass="38483">MPFEDIPLSDGRKIPAIAFGTGSIYKWTDVTHYVQQALEAGFSHIDTAQAYETEAYVGNAIQQSALARSDFYITTKYSRPNLSVDESIRNSLSQLGLKFVDLYLIHQPSLSKDIVGTWVELEDVKKAGLAKSIGVSNFPVSSLEKIEADPRVHSLPTVNQIQLHPYNYAQQQPTVDWCQARGIVVEAYGGLSSLTKYPGGPVDPPVAAAARKLGISPTQVLMGWLRAKGVVIVTTTSNKGRLEEYLASGDLPPLPPSYVAAIDEAGAKGPPGAVRVAFERLSTYVVPNELAEGLRKVAKDRKEEEERDPELRQRRETMRKHARVAFVPLVLFLVGYLVYMWVLGPGWVF</sequence>
<dbReference type="SUPFAM" id="SSF51430">
    <property type="entry name" value="NAD(P)-linked oxidoreductase"/>
    <property type="match status" value="1"/>
</dbReference>
<keyword evidence="4" id="KW-1133">Transmembrane helix</keyword>
<accession>A0A8H6VQY3</accession>
<dbReference type="OrthoDB" id="416253at2759"/>
<evidence type="ECO:0000313" key="6">
    <source>
        <dbReference type="EMBL" id="KAF7290444.1"/>
    </source>
</evidence>
<dbReference type="PRINTS" id="PR00069">
    <property type="entry name" value="ALDKETRDTASE"/>
</dbReference>
<dbReference type="CDD" id="cd19120">
    <property type="entry name" value="AKR_AKR3C2-3"/>
    <property type="match status" value="1"/>
</dbReference>
<feature type="transmembrane region" description="Helical" evidence="4">
    <location>
        <begin position="322"/>
        <end position="342"/>
    </location>
</feature>
<dbReference type="InterPro" id="IPR020471">
    <property type="entry name" value="AKR"/>
</dbReference>
<comment type="caution">
    <text evidence="6">The sequence shown here is derived from an EMBL/GenBank/DDBJ whole genome shotgun (WGS) entry which is preliminary data.</text>
</comment>
<keyword evidence="4" id="KW-0472">Membrane</keyword>
<keyword evidence="3" id="KW-0560">Oxidoreductase</keyword>
<dbReference type="EMBL" id="JACAZE010000026">
    <property type="protein sequence ID" value="KAF7290444.1"/>
    <property type="molecule type" value="Genomic_DNA"/>
</dbReference>
<dbReference type="Pfam" id="PF00248">
    <property type="entry name" value="Aldo_ket_red"/>
    <property type="match status" value="1"/>
</dbReference>
<dbReference type="Proteomes" id="UP000613580">
    <property type="component" value="Unassembled WGS sequence"/>
</dbReference>
<dbReference type="PROSITE" id="PS00062">
    <property type="entry name" value="ALDOKETO_REDUCTASE_2"/>
    <property type="match status" value="1"/>
</dbReference>
<keyword evidence="7" id="KW-1185">Reference proteome</keyword>
<keyword evidence="2" id="KW-0521">NADP</keyword>
<feature type="domain" description="NADP-dependent oxidoreductase" evidence="5">
    <location>
        <begin position="28"/>
        <end position="265"/>
    </location>
</feature>
<dbReference type="GO" id="GO:0016616">
    <property type="term" value="F:oxidoreductase activity, acting on the CH-OH group of donors, NAD or NADP as acceptor"/>
    <property type="evidence" value="ECO:0007669"/>
    <property type="project" value="UniProtKB-ARBA"/>
</dbReference>
<protein>
    <submittedName>
        <fullName evidence="6">Aldo-ket-red domain-containing protein</fullName>
    </submittedName>
</protein>
<dbReference type="PANTHER" id="PTHR43827:SF3">
    <property type="entry name" value="NADP-DEPENDENT OXIDOREDUCTASE DOMAIN-CONTAINING PROTEIN"/>
    <property type="match status" value="1"/>
</dbReference>
<evidence type="ECO:0000256" key="3">
    <source>
        <dbReference type="ARBA" id="ARBA00023002"/>
    </source>
</evidence>
<dbReference type="InterPro" id="IPR044494">
    <property type="entry name" value="AKR3C2/3"/>
</dbReference>
<evidence type="ECO:0000313" key="7">
    <source>
        <dbReference type="Proteomes" id="UP000613580"/>
    </source>
</evidence>
<evidence type="ECO:0000256" key="1">
    <source>
        <dbReference type="ARBA" id="ARBA00007905"/>
    </source>
</evidence>
<dbReference type="InterPro" id="IPR023210">
    <property type="entry name" value="NADP_OxRdtase_dom"/>
</dbReference>
<dbReference type="Gene3D" id="3.20.20.100">
    <property type="entry name" value="NADP-dependent oxidoreductase domain"/>
    <property type="match status" value="1"/>
</dbReference>
<keyword evidence="4" id="KW-0812">Transmembrane</keyword>
<proteinExistence type="inferred from homology"/>
<dbReference type="InterPro" id="IPR018170">
    <property type="entry name" value="Aldo/ket_reductase_CS"/>
</dbReference>
<comment type="similarity">
    <text evidence="1">Belongs to the aldo/keto reductase family.</text>
</comment>
<dbReference type="GO" id="GO:0016652">
    <property type="term" value="F:oxidoreductase activity, acting on NAD(P)H as acceptor"/>
    <property type="evidence" value="ECO:0007669"/>
    <property type="project" value="InterPro"/>
</dbReference>
<gene>
    <name evidence="6" type="ORF">HMN09_01302700</name>
</gene>
<evidence type="ECO:0000259" key="5">
    <source>
        <dbReference type="Pfam" id="PF00248"/>
    </source>
</evidence>
<organism evidence="6 7">
    <name type="scientific">Mycena chlorophos</name>
    <name type="common">Agaric fungus</name>
    <name type="synonym">Agaricus chlorophos</name>
    <dbReference type="NCBI Taxonomy" id="658473"/>
    <lineage>
        <taxon>Eukaryota</taxon>
        <taxon>Fungi</taxon>
        <taxon>Dikarya</taxon>
        <taxon>Basidiomycota</taxon>
        <taxon>Agaricomycotina</taxon>
        <taxon>Agaricomycetes</taxon>
        <taxon>Agaricomycetidae</taxon>
        <taxon>Agaricales</taxon>
        <taxon>Marasmiineae</taxon>
        <taxon>Mycenaceae</taxon>
        <taxon>Mycena</taxon>
    </lineage>
</organism>
<dbReference type="PANTHER" id="PTHR43827">
    <property type="entry name" value="2,5-DIKETO-D-GLUCONIC ACID REDUCTASE"/>
    <property type="match status" value="1"/>
</dbReference>
<reference evidence="6" key="1">
    <citation type="submission" date="2020-05" db="EMBL/GenBank/DDBJ databases">
        <title>Mycena genomes resolve the evolution of fungal bioluminescence.</title>
        <authorList>
            <person name="Tsai I.J."/>
        </authorList>
    </citation>
    <scope>NUCLEOTIDE SEQUENCE</scope>
    <source>
        <strain evidence="6">110903Hualien_Pintung</strain>
    </source>
</reference>
<name>A0A8H6VQY3_MYCCL</name>
<dbReference type="AlphaFoldDB" id="A0A8H6VQY3"/>
<evidence type="ECO:0000256" key="4">
    <source>
        <dbReference type="SAM" id="Phobius"/>
    </source>
</evidence>
<evidence type="ECO:0000256" key="2">
    <source>
        <dbReference type="ARBA" id="ARBA00022857"/>
    </source>
</evidence>